<sequence>MNGYFAQKMIAIDLDSNIKRCILDKVYGNLETSDLNQAYAKIPDQCPGCSNMIIT</sequence>
<dbReference type="AlphaFoldDB" id="X1B073"/>
<reference evidence="1" key="1">
    <citation type="journal article" date="2014" name="Front. Microbiol.">
        <title>High frequency of phylogenetically diverse reductive dehalogenase-homologous genes in deep subseafloor sedimentary metagenomes.</title>
        <authorList>
            <person name="Kawai M."/>
            <person name="Futagami T."/>
            <person name="Toyoda A."/>
            <person name="Takaki Y."/>
            <person name="Nishi S."/>
            <person name="Hori S."/>
            <person name="Arai W."/>
            <person name="Tsubouchi T."/>
            <person name="Morono Y."/>
            <person name="Uchiyama I."/>
            <person name="Ito T."/>
            <person name="Fujiyama A."/>
            <person name="Inagaki F."/>
            <person name="Takami H."/>
        </authorList>
    </citation>
    <scope>NUCLEOTIDE SEQUENCE</scope>
    <source>
        <strain evidence="1">Expedition CK06-06</strain>
    </source>
</reference>
<proteinExistence type="predicted"/>
<name>X1B073_9ZZZZ</name>
<accession>X1B073</accession>
<evidence type="ECO:0000313" key="1">
    <source>
        <dbReference type="EMBL" id="GAG89034.1"/>
    </source>
</evidence>
<dbReference type="EMBL" id="BART01011820">
    <property type="protein sequence ID" value="GAG89034.1"/>
    <property type="molecule type" value="Genomic_DNA"/>
</dbReference>
<protein>
    <submittedName>
        <fullName evidence="1">Uncharacterized protein</fullName>
    </submittedName>
</protein>
<organism evidence="1">
    <name type="scientific">marine sediment metagenome</name>
    <dbReference type="NCBI Taxonomy" id="412755"/>
    <lineage>
        <taxon>unclassified sequences</taxon>
        <taxon>metagenomes</taxon>
        <taxon>ecological metagenomes</taxon>
    </lineage>
</organism>
<comment type="caution">
    <text evidence="1">The sequence shown here is derived from an EMBL/GenBank/DDBJ whole genome shotgun (WGS) entry which is preliminary data.</text>
</comment>
<gene>
    <name evidence="1" type="ORF">S01H4_24971</name>
</gene>